<dbReference type="RefSeq" id="WP_128486680.1">
    <property type="nucleotide sequence ID" value="NZ_JBHLXB010000170.1"/>
</dbReference>
<keyword evidence="1" id="KW-0812">Transmembrane</keyword>
<dbReference type="EMBL" id="SBLC01000003">
    <property type="protein sequence ID" value="RWY44319.1"/>
    <property type="molecule type" value="Genomic_DNA"/>
</dbReference>
<dbReference type="OrthoDB" id="275223at2"/>
<feature type="transmembrane region" description="Helical" evidence="1">
    <location>
        <begin position="55"/>
        <end position="79"/>
    </location>
</feature>
<evidence type="ECO:0000256" key="1">
    <source>
        <dbReference type="SAM" id="Phobius"/>
    </source>
</evidence>
<proteinExistence type="predicted"/>
<dbReference type="Proteomes" id="UP000287168">
    <property type="component" value="Unassembled WGS sequence"/>
</dbReference>
<evidence type="ECO:0000313" key="2">
    <source>
        <dbReference type="EMBL" id="RWY44319.1"/>
    </source>
</evidence>
<accession>A0A3S3UMN6</accession>
<evidence type="ECO:0000313" key="3">
    <source>
        <dbReference type="Proteomes" id="UP000287168"/>
    </source>
</evidence>
<name>A0A3S3UMN6_9RHOB</name>
<sequence>MSEFIVIGFDTVTEADETLSRLRRLQREYLIDLEDAVIATRSAEGAVDLKQSVNLVGMGAASSGVSGAMFGTLIGLLFLNPLAGMAIGGAIGAGTGALAGSLADYGINDDLIREIAETLTPGTSALFLLVRKAQPEKVMAEFKDTRGRIIRSSLSPEDEEKLRSAIAGLNAA</sequence>
<dbReference type="Pfam" id="PF06897">
    <property type="entry name" value="DUF1269"/>
    <property type="match status" value="1"/>
</dbReference>
<keyword evidence="1" id="KW-0472">Membrane</keyword>
<dbReference type="AlphaFoldDB" id="A0A3S3UMN6"/>
<keyword evidence="1" id="KW-1133">Transmembrane helix</keyword>
<organism evidence="2 3">
    <name type="scientific">Falsigemmobacter intermedius</name>
    <dbReference type="NCBI Taxonomy" id="1553448"/>
    <lineage>
        <taxon>Bacteria</taxon>
        <taxon>Pseudomonadati</taxon>
        <taxon>Pseudomonadota</taxon>
        <taxon>Alphaproteobacteria</taxon>
        <taxon>Rhodobacterales</taxon>
        <taxon>Paracoccaceae</taxon>
        <taxon>Falsigemmobacter</taxon>
    </lineage>
</organism>
<protein>
    <submittedName>
        <fullName evidence="2">DUF1269 domain-containing protein</fullName>
    </submittedName>
</protein>
<keyword evidence="3" id="KW-1185">Reference proteome</keyword>
<comment type="caution">
    <text evidence="2">The sequence shown here is derived from an EMBL/GenBank/DDBJ whole genome shotgun (WGS) entry which is preliminary data.</text>
</comment>
<gene>
    <name evidence="2" type="ORF">EP867_02750</name>
</gene>
<dbReference type="InterPro" id="IPR009200">
    <property type="entry name" value="DUF1269_membrane"/>
</dbReference>
<reference evidence="2 3" key="1">
    <citation type="journal article" date="2015" name="Int. J. Syst. Evol. Microbiol.">
        <title>Gemmobacter intermedius sp. nov., isolated from a white stork (Ciconia ciconia).</title>
        <authorList>
            <person name="Kampfer P."/>
            <person name="Jerzak L."/>
            <person name="Wilharm G."/>
            <person name="Golke J."/>
            <person name="Busse H.J."/>
            <person name="Glaeser S.P."/>
        </authorList>
    </citation>
    <scope>NUCLEOTIDE SEQUENCE [LARGE SCALE GENOMIC DNA]</scope>
    <source>
        <strain evidence="2 3">119/4</strain>
    </source>
</reference>